<dbReference type="Pfam" id="PF06908">
    <property type="entry name" value="YpsA"/>
    <property type="match status" value="1"/>
</dbReference>
<dbReference type="PANTHER" id="PTHR38440">
    <property type="entry name" value="UPF0398 PROTEIN YPSA"/>
    <property type="match status" value="1"/>
</dbReference>
<dbReference type="InterPro" id="IPR010697">
    <property type="entry name" value="YspA"/>
</dbReference>
<comment type="caution">
    <text evidence="1">The sequence shown here is derived from an EMBL/GenBank/DDBJ whole genome shotgun (WGS) entry which is preliminary data.</text>
</comment>
<accession>A0A9D1Z926</accession>
<reference evidence="1" key="1">
    <citation type="journal article" date="2021" name="PeerJ">
        <title>Extensive microbial diversity within the chicken gut microbiome revealed by metagenomics and culture.</title>
        <authorList>
            <person name="Gilroy R."/>
            <person name="Ravi A."/>
            <person name="Getino M."/>
            <person name="Pursley I."/>
            <person name="Horton D.L."/>
            <person name="Alikhan N.F."/>
            <person name="Baker D."/>
            <person name="Gharbi K."/>
            <person name="Hall N."/>
            <person name="Watson M."/>
            <person name="Adriaenssens E.M."/>
            <person name="Foster-Nyarko E."/>
            <person name="Jarju S."/>
            <person name="Secka A."/>
            <person name="Antonio M."/>
            <person name="Oren A."/>
            <person name="Chaudhuri R.R."/>
            <person name="La Ragione R."/>
            <person name="Hildebrand F."/>
            <person name="Pallen M.J."/>
        </authorList>
    </citation>
    <scope>NUCLEOTIDE SEQUENCE</scope>
    <source>
        <strain evidence="1">CHK33-7979</strain>
    </source>
</reference>
<dbReference type="Gene3D" id="3.40.50.450">
    <property type="match status" value="1"/>
</dbReference>
<gene>
    <name evidence="1" type="ORF">H9826_09695</name>
</gene>
<dbReference type="PANTHER" id="PTHR38440:SF1">
    <property type="entry name" value="UPF0398 PROTEIN SPR0331"/>
    <property type="match status" value="1"/>
</dbReference>
<proteinExistence type="predicted"/>
<name>A0A9D1Z926_9FIRM</name>
<evidence type="ECO:0000313" key="1">
    <source>
        <dbReference type="EMBL" id="HIY74226.1"/>
    </source>
</evidence>
<dbReference type="SUPFAM" id="SSF102405">
    <property type="entry name" value="MCP/YpsA-like"/>
    <property type="match status" value="1"/>
</dbReference>
<reference evidence="1" key="2">
    <citation type="submission" date="2021-04" db="EMBL/GenBank/DDBJ databases">
        <authorList>
            <person name="Gilroy R."/>
        </authorList>
    </citation>
    <scope>NUCLEOTIDE SEQUENCE</scope>
    <source>
        <strain evidence="1">CHK33-7979</strain>
    </source>
</reference>
<dbReference type="Proteomes" id="UP000886824">
    <property type="component" value="Unassembled WGS sequence"/>
</dbReference>
<dbReference type="EMBL" id="DXCX01000100">
    <property type="protein sequence ID" value="HIY74226.1"/>
    <property type="molecule type" value="Genomic_DNA"/>
</dbReference>
<sequence>MRRETTCCFTGHRPNKLPWGDNESDSRCVDLKTRLTQALEEAYQDGYRHFLSGMALGCDLYFCEAVLELRERHEGVTVEAAVPCEEQCARWRERDRNRYFALLEQCDYETHVQHRYTPGCMQRRDRYMVDHAQRLIAAYDGRTLGGTMYTLTYALRQRLETVILDI</sequence>
<evidence type="ECO:0000313" key="2">
    <source>
        <dbReference type="Proteomes" id="UP000886824"/>
    </source>
</evidence>
<protein>
    <submittedName>
        <fullName evidence="1">DUF1273 domain-containing protein</fullName>
    </submittedName>
</protein>
<dbReference type="AlphaFoldDB" id="A0A9D1Z926"/>
<organism evidence="1 2">
    <name type="scientific">Candidatus Intestinimonas merdavium</name>
    <dbReference type="NCBI Taxonomy" id="2838622"/>
    <lineage>
        <taxon>Bacteria</taxon>
        <taxon>Bacillati</taxon>
        <taxon>Bacillota</taxon>
        <taxon>Clostridia</taxon>
        <taxon>Eubacteriales</taxon>
        <taxon>Intestinimonas</taxon>
    </lineage>
</organism>